<dbReference type="InterPro" id="IPR036182">
    <property type="entry name" value="PCuAC_sf"/>
</dbReference>
<dbReference type="AlphaFoldDB" id="A0A4U0QC47"/>
<dbReference type="Proteomes" id="UP000310016">
    <property type="component" value="Unassembled WGS sequence"/>
</dbReference>
<dbReference type="InterPro" id="IPR007410">
    <property type="entry name" value="LpqE-like"/>
</dbReference>
<dbReference type="OrthoDB" id="9796962at2"/>
<accession>A0A4U0QC47</accession>
<dbReference type="Pfam" id="PF04314">
    <property type="entry name" value="PCuAC"/>
    <property type="match status" value="1"/>
</dbReference>
<dbReference type="InterPro" id="IPR058248">
    <property type="entry name" value="Lxx211020-like"/>
</dbReference>
<dbReference type="PANTHER" id="PTHR36302:SF1">
    <property type="entry name" value="COPPER CHAPERONE PCU(A)C"/>
    <property type="match status" value="1"/>
</dbReference>
<dbReference type="SUPFAM" id="SSF110087">
    <property type="entry name" value="DR1885-like metal-binding protein"/>
    <property type="match status" value="1"/>
</dbReference>
<sequence length="154" mass="15853">MKKLILGALLALGATLALAHEYQAGNLLIGHPWTRATAPGATVGGVFLTLDNTAGEADKLLSAATPAAERAELHSMSMENGVMKMRQVPAIDVPAKTKQALAPGGLHIMLTGLKQPLKEGASFPLTLTFEHAGAVQVHVKVEALGASAPAGPKH</sequence>
<protein>
    <submittedName>
        <fullName evidence="2">Copper chaperone PCu(A)C</fullName>
    </submittedName>
</protein>
<feature type="chain" id="PRO_5020323730" evidence="1">
    <location>
        <begin position="20"/>
        <end position="154"/>
    </location>
</feature>
<proteinExistence type="predicted"/>
<keyword evidence="3" id="KW-1185">Reference proteome</keyword>
<evidence type="ECO:0000256" key="1">
    <source>
        <dbReference type="SAM" id="SignalP"/>
    </source>
</evidence>
<dbReference type="RefSeq" id="WP_136771482.1">
    <property type="nucleotide sequence ID" value="NZ_CP156074.1"/>
</dbReference>
<dbReference type="EMBL" id="SUMF01000001">
    <property type="protein sequence ID" value="TJZ78967.1"/>
    <property type="molecule type" value="Genomic_DNA"/>
</dbReference>
<name>A0A4U0QC47_9NEIS</name>
<dbReference type="PANTHER" id="PTHR36302">
    <property type="entry name" value="BLR7088 PROTEIN"/>
    <property type="match status" value="1"/>
</dbReference>
<feature type="signal peptide" evidence="1">
    <location>
        <begin position="1"/>
        <end position="19"/>
    </location>
</feature>
<keyword evidence="1" id="KW-0732">Signal</keyword>
<dbReference type="Gene3D" id="2.60.40.1890">
    <property type="entry name" value="PCu(A)C copper chaperone"/>
    <property type="match status" value="1"/>
</dbReference>
<evidence type="ECO:0000313" key="3">
    <source>
        <dbReference type="Proteomes" id="UP000310016"/>
    </source>
</evidence>
<evidence type="ECO:0000313" key="2">
    <source>
        <dbReference type="EMBL" id="TJZ78967.1"/>
    </source>
</evidence>
<organism evidence="2 3">
    <name type="scientific">Chitiniphilus eburneus</name>
    <dbReference type="NCBI Taxonomy" id="2571148"/>
    <lineage>
        <taxon>Bacteria</taxon>
        <taxon>Pseudomonadati</taxon>
        <taxon>Pseudomonadota</taxon>
        <taxon>Betaproteobacteria</taxon>
        <taxon>Neisseriales</taxon>
        <taxon>Chitinibacteraceae</taxon>
        <taxon>Chitiniphilus</taxon>
    </lineage>
</organism>
<reference evidence="2 3" key="1">
    <citation type="submission" date="2019-04" db="EMBL/GenBank/DDBJ databases">
        <title>Chitiniphilus eburnea sp. nov., a novel chitinolytic bacterium isolated from aquaculture sludge.</title>
        <authorList>
            <person name="Sheng M."/>
        </authorList>
    </citation>
    <scope>NUCLEOTIDE SEQUENCE [LARGE SCALE GENOMIC DNA]</scope>
    <source>
        <strain evidence="2 3">HX-2-15</strain>
    </source>
</reference>
<comment type="caution">
    <text evidence="2">The sequence shown here is derived from an EMBL/GenBank/DDBJ whole genome shotgun (WGS) entry which is preliminary data.</text>
</comment>
<gene>
    <name evidence="2" type="ORF">FAZ21_01385</name>
</gene>